<gene>
    <name evidence="2" type="ORF">HNQ99_000536</name>
</gene>
<proteinExistence type="predicted"/>
<sequence length="237" mass="26344">MNLRKAARLWALSAAGVLASAPMPAFAQFFWKPADLSGPVVEGNEADLGYALPGATPAEYRAALLWNLRAGLNVAALQCQFEPTLLTLSNYNSLLAHHKEELASSFKTLGDYFKRVQGKRGQMALDQYGTRIYLGFSTVRAQLNFCQTAASVGRDAIFAPRGMLYDVARKRMRELRNSLVPHGEQAFGNPTYNYRANLPSLDEKCWKKSKLRPDCQKEWDSRLKLAAQTSAASQPIR</sequence>
<evidence type="ECO:0000313" key="2">
    <source>
        <dbReference type="EMBL" id="MBB4640248.1"/>
    </source>
</evidence>
<dbReference type="RefSeq" id="WP_184474110.1">
    <property type="nucleotide sequence ID" value="NZ_JACHOV010000002.1"/>
</dbReference>
<feature type="chain" id="PRO_5033010955" evidence="1">
    <location>
        <begin position="28"/>
        <end position="237"/>
    </location>
</feature>
<evidence type="ECO:0000313" key="3">
    <source>
        <dbReference type="Proteomes" id="UP000575068"/>
    </source>
</evidence>
<organism evidence="2 3">
    <name type="scientific">Rhizorhapis suberifaciens</name>
    <name type="common">corky root of lettuce</name>
    <dbReference type="NCBI Taxonomy" id="13656"/>
    <lineage>
        <taxon>Bacteria</taxon>
        <taxon>Pseudomonadati</taxon>
        <taxon>Pseudomonadota</taxon>
        <taxon>Alphaproteobacteria</taxon>
        <taxon>Sphingomonadales</taxon>
        <taxon>Sphingomonadaceae</taxon>
        <taxon>Rhizorhapis</taxon>
    </lineage>
</organism>
<keyword evidence="1" id="KW-0732">Signal</keyword>
<accession>A0A840HRN0</accession>
<dbReference type="AlphaFoldDB" id="A0A840HRN0"/>
<protein>
    <submittedName>
        <fullName evidence="2">Uncharacterized protein</fullName>
    </submittedName>
</protein>
<evidence type="ECO:0000256" key="1">
    <source>
        <dbReference type="SAM" id="SignalP"/>
    </source>
</evidence>
<reference evidence="2 3" key="1">
    <citation type="submission" date="2020-08" db="EMBL/GenBank/DDBJ databases">
        <title>Genomic Encyclopedia of Type Strains, Phase IV (KMG-IV): sequencing the most valuable type-strain genomes for metagenomic binning, comparative biology and taxonomic classification.</title>
        <authorList>
            <person name="Goeker M."/>
        </authorList>
    </citation>
    <scope>NUCLEOTIDE SEQUENCE [LARGE SCALE GENOMIC DNA]</scope>
    <source>
        <strain evidence="2 3">DSM 7465</strain>
    </source>
</reference>
<feature type="signal peptide" evidence="1">
    <location>
        <begin position="1"/>
        <end position="27"/>
    </location>
</feature>
<comment type="caution">
    <text evidence="2">The sequence shown here is derived from an EMBL/GenBank/DDBJ whole genome shotgun (WGS) entry which is preliminary data.</text>
</comment>
<keyword evidence="3" id="KW-1185">Reference proteome</keyword>
<dbReference type="EMBL" id="JACHOV010000002">
    <property type="protein sequence ID" value="MBB4640248.1"/>
    <property type="molecule type" value="Genomic_DNA"/>
</dbReference>
<name>A0A840HRN0_9SPHN</name>
<dbReference type="Proteomes" id="UP000575068">
    <property type="component" value="Unassembled WGS sequence"/>
</dbReference>